<gene>
    <name evidence="1" type="ORF">QO011_006314</name>
</gene>
<proteinExistence type="predicted"/>
<accession>A0ABU0JI52</accession>
<name>A0ABU0JI52_9HYPH</name>
<comment type="caution">
    <text evidence="1">The sequence shown here is derived from an EMBL/GenBank/DDBJ whole genome shotgun (WGS) entry which is preliminary data.</text>
</comment>
<protein>
    <submittedName>
        <fullName evidence="1">N-formylglutamate amidohydrolase</fullName>
    </submittedName>
</protein>
<dbReference type="EMBL" id="JAUSVX010000015">
    <property type="protein sequence ID" value="MDQ0473280.1"/>
    <property type="molecule type" value="Genomic_DNA"/>
</dbReference>
<reference evidence="1 2" key="1">
    <citation type="submission" date="2023-07" db="EMBL/GenBank/DDBJ databases">
        <title>Genomic Encyclopedia of Type Strains, Phase IV (KMG-IV): sequencing the most valuable type-strain genomes for metagenomic binning, comparative biology and taxonomic classification.</title>
        <authorList>
            <person name="Goeker M."/>
        </authorList>
    </citation>
    <scope>NUCLEOTIDE SEQUENCE [LARGE SCALE GENOMIC DNA]</scope>
    <source>
        <strain evidence="1 2">DSM 19619</strain>
    </source>
</reference>
<sequence>MAGASPAGWPAPVEAVNEAGASDFVLVCEHAANHVPADYGGLGLPAAELARHIAWDIGAGAVTRALARRLDAPAFLGTASRLLVDLNRPLDAPSSMPVRSEATDIPGNAELTEAERAHRARLVFEPFHAAVARHLDHRAAAGRRTLLLAVHSFTPVFHGLARPWHAGVLFGESRAFGEALIAALAREAGLSVGANVPYVISREEDYTIPVHGHDRGIPAVLLEIRQDLLASDDGIAAWVDRLAAVLPGLAAQSSAVVP</sequence>
<dbReference type="RefSeq" id="WP_307281327.1">
    <property type="nucleotide sequence ID" value="NZ_JAUSVX010000015.1"/>
</dbReference>
<dbReference type="InterPro" id="IPR007709">
    <property type="entry name" value="N-FG_amidohydro"/>
</dbReference>
<dbReference type="InterPro" id="IPR011227">
    <property type="entry name" value="UCP029730"/>
</dbReference>
<dbReference type="Gene3D" id="3.40.630.40">
    <property type="entry name" value="Zn-dependent exopeptidases"/>
    <property type="match status" value="1"/>
</dbReference>
<keyword evidence="2" id="KW-1185">Reference proteome</keyword>
<dbReference type="Pfam" id="PF05013">
    <property type="entry name" value="FGase"/>
    <property type="match status" value="1"/>
</dbReference>
<dbReference type="Proteomes" id="UP001242480">
    <property type="component" value="Unassembled WGS sequence"/>
</dbReference>
<evidence type="ECO:0000313" key="1">
    <source>
        <dbReference type="EMBL" id="MDQ0473280.1"/>
    </source>
</evidence>
<organism evidence="1 2">
    <name type="scientific">Labrys wisconsinensis</name>
    <dbReference type="NCBI Taxonomy" id="425677"/>
    <lineage>
        <taxon>Bacteria</taxon>
        <taxon>Pseudomonadati</taxon>
        <taxon>Pseudomonadota</taxon>
        <taxon>Alphaproteobacteria</taxon>
        <taxon>Hyphomicrobiales</taxon>
        <taxon>Xanthobacteraceae</taxon>
        <taxon>Labrys</taxon>
    </lineage>
</organism>
<dbReference type="PIRSF" id="PIRSF029730">
    <property type="entry name" value="UCP029730"/>
    <property type="match status" value="1"/>
</dbReference>
<dbReference type="SUPFAM" id="SSF53187">
    <property type="entry name" value="Zn-dependent exopeptidases"/>
    <property type="match status" value="1"/>
</dbReference>
<evidence type="ECO:0000313" key="2">
    <source>
        <dbReference type="Proteomes" id="UP001242480"/>
    </source>
</evidence>